<comment type="cofactor">
    <cofactor evidence="1">
        <name>heme</name>
        <dbReference type="ChEBI" id="CHEBI:30413"/>
    </cofactor>
</comment>
<name>A0A443N3V5_9MAGN</name>
<evidence type="ECO:0000256" key="1">
    <source>
        <dbReference type="ARBA" id="ARBA00001971"/>
    </source>
</evidence>
<dbReference type="STRING" id="337451.A0A443N3V5"/>
<comment type="similarity">
    <text evidence="2">Belongs to the cytochrome P450 family.</text>
</comment>
<dbReference type="PANTHER" id="PTHR47955">
    <property type="entry name" value="CYTOCHROME P450 FAMILY 71 PROTEIN"/>
    <property type="match status" value="1"/>
</dbReference>
<dbReference type="Gene3D" id="1.10.630.10">
    <property type="entry name" value="Cytochrome P450"/>
    <property type="match status" value="1"/>
</dbReference>
<dbReference type="OrthoDB" id="2789670at2759"/>
<dbReference type="EMBL" id="QPKB01000001">
    <property type="protein sequence ID" value="RWR73207.1"/>
    <property type="molecule type" value="Genomic_DNA"/>
</dbReference>
<evidence type="ECO:0000256" key="5">
    <source>
        <dbReference type="ARBA" id="ARBA00023002"/>
    </source>
</evidence>
<dbReference type="GO" id="GO:0004497">
    <property type="term" value="F:monooxygenase activity"/>
    <property type="evidence" value="ECO:0007669"/>
    <property type="project" value="UniProtKB-KW"/>
</dbReference>
<keyword evidence="9" id="KW-1185">Reference proteome</keyword>
<dbReference type="GO" id="GO:0020037">
    <property type="term" value="F:heme binding"/>
    <property type="evidence" value="ECO:0007669"/>
    <property type="project" value="InterPro"/>
</dbReference>
<keyword evidence="6" id="KW-0408">Iron</keyword>
<protein>
    <submittedName>
        <fullName evidence="8">Cytochrome P450 83B1-like protein</fullName>
    </submittedName>
</protein>
<organism evidence="8 9">
    <name type="scientific">Cinnamomum micranthum f. kanehirae</name>
    <dbReference type="NCBI Taxonomy" id="337451"/>
    <lineage>
        <taxon>Eukaryota</taxon>
        <taxon>Viridiplantae</taxon>
        <taxon>Streptophyta</taxon>
        <taxon>Embryophyta</taxon>
        <taxon>Tracheophyta</taxon>
        <taxon>Spermatophyta</taxon>
        <taxon>Magnoliopsida</taxon>
        <taxon>Magnoliidae</taxon>
        <taxon>Laurales</taxon>
        <taxon>Lauraceae</taxon>
        <taxon>Cinnamomum</taxon>
    </lineage>
</organism>
<sequence>MGGFFVADYFPHMWWLDVVTGVHQRLRRNFLEYDSLYERIIEDHLDPKRLKPEEEDFLDNLILGASDTSAATVSWGMLELMRNP</sequence>
<dbReference type="InterPro" id="IPR036396">
    <property type="entry name" value="Cyt_P450_sf"/>
</dbReference>
<evidence type="ECO:0000256" key="3">
    <source>
        <dbReference type="ARBA" id="ARBA00022617"/>
    </source>
</evidence>
<dbReference type="Proteomes" id="UP000283530">
    <property type="component" value="Unassembled WGS sequence"/>
</dbReference>
<evidence type="ECO:0000256" key="2">
    <source>
        <dbReference type="ARBA" id="ARBA00010617"/>
    </source>
</evidence>
<comment type="caution">
    <text evidence="8">The sequence shown here is derived from an EMBL/GenBank/DDBJ whole genome shotgun (WGS) entry which is preliminary data.</text>
</comment>
<keyword evidence="4" id="KW-0479">Metal-binding</keyword>
<dbReference type="AlphaFoldDB" id="A0A443N3V5"/>
<evidence type="ECO:0000256" key="6">
    <source>
        <dbReference type="ARBA" id="ARBA00023004"/>
    </source>
</evidence>
<dbReference type="GO" id="GO:0016705">
    <property type="term" value="F:oxidoreductase activity, acting on paired donors, with incorporation or reduction of molecular oxygen"/>
    <property type="evidence" value="ECO:0007669"/>
    <property type="project" value="InterPro"/>
</dbReference>
<evidence type="ECO:0000313" key="9">
    <source>
        <dbReference type="Proteomes" id="UP000283530"/>
    </source>
</evidence>
<proteinExistence type="inferred from homology"/>
<keyword evidence="7" id="KW-0503">Monooxygenase</keyword>
<keyword evidence="5" id="KW-0560">Oxidoreductase</keyword>
<reference evidence="8 9" key="1">
    <citation type="journal article" date="2019" name="Nat. Plants">
        <title>Stout camphor tree genome fills gaps in understanding of flowering plant genome evolution.</title>
        <authorList>
            <person name="Chaw S.M."/>
            <person name="Liu Y.C."/>
            <person name="Wu Y.W."/>
            <person name="Wang H.Y."/>
            <person name="Lin C.I."/>
            <person name="Wu C.S."/>
            <person name="Ke H.M."/>
            <person name="Chang L.Y."/>
            <person name="Hsu C.Y."/>
            <person name="Yang H.T."/>
            <person name="Sudianto E."/>
            <person name="Hsu M.H."/>
            <person name="Wu K.P."/>
            <person name="Wang L.N."/>
            <person name="Leebens-Mack J.H."/>
            <person name="Tsai I.J."/>
        </authorList>
    </citation>
    <scope>NUCLEOTIDE SEQUENCE [LARGE SCALE GENOMIC DNA]</scope>
    <source>
        <strain evidence="9">cv. Chaw 1501</strain>
        <tissue evidence="8">Young leaves</tissue>
    </source>
</reference>
<evidence type="ECO:0000313" key="8">
    <source>
        <dbReference type="EMBL" id="RWR73207.1"/>
    </source>
</evidence>
<evidence type="ECO:0000256" key="7">
    <source>
        <dbReference type="ARBA" id="ARBA00023033"/>
    </source>
</evidence>
<gene>
    <name evidence="8" type="ORF">CKAN_00146500</name>
</gene>
<keyword evidence="3" id="KW-0349">Heme</keyword>
<dbReference type="GO" id="GO:0005506">
    <property type="term" value="F:iron ion binding"/>
    <property type="evidence" value="ECO:0007669"/>
    <property type="project" value="InterPro"/>
</dbReference>
<dbReference type="PANTHER" id="PTHR47955:SF19">
    <property type="entry name" value="CYTOCHROME P450 71A9-LIKE ISOFORM X1"/>
    <property type="match status" value="1"/>
</dbReference>
<dbReference type="SUPFAM" id="SSF48264">
    <property type="entry name" value="Cytochrome P450"/>
    <property type="match status" value="1"/>
</dbReference>
<accession>A0A443N3V5</accession>
<evidence type="ECO:0000256" key="4">
    <source>
        <dbReference type="ARBA" id="ARBA00022723"/>
    </source>
</evidence>